<evidence type="ECO:0000313" key="5">
    <source>
        <dbReference type="Proteomes" id="UP000184330"/>
    </source>
</evidence>
<evidence type="ECO:0000256" key="3">
    <source>
        <dbReference type="SAM" id="SignalP"/>
    </source>
</evidence>
<evidence type="ECO:0000313" key="4">
    <source>
        <dbReference type="EMBL" id="CZR60884.1"/>
    </source>
</evidence>
<feature type="region of interest" description="Disordered" evidence="1">
    <location>
        <begin position="267"/>
        <end position="390"/>
    </location>
</feature>
<feature type="region of interest" description="Disordered" evidence="1">
    <location>
        <begin position="96"/>
        <end position="129"/>
    </location>
</feature>
<feature type="compositionally biased region" description="Basic and acidic residues" evidence="1">
    <location>
        <begin position="314"/>
        <end position="342"/>
    </location>
</feature>
<evidence type="ECO:0000256" key="1">
    <source>
        <dbReference type="SAM" id="MobiDB-lite"/>
    </source>
</evidence>
<dbReference type="EMBL" id="FJOG01000017">
    <property type="protein sequence ID" value="CZR60884.1"/>
    <property type="molecule type" value="Genomic_DNA"/>
</dbReference>
<evidence type="ECO:0000256" key="2">
    <source>
        <dbReference type="SAM" id="Phobius"/>
    </source>
</evidence>
<evidence type="ECO:0008006" key="6">
    <source>
        <dbReference type="Google" id="ProtNLM"/>
    </source>
</evidence>
<dbReference type="Proteomes" id="UP000184330">
    <property type="component" value="Unassembled WGS sequence"/>
</dbReference>
<reference evidence="4 5" key="1">
    <citation type="submission" date="2016-03" db="EMBL/GenBank/DDBJ databases">
        <authorList>
            <person name="Ploux O."/>
        </authorList>
    </citation>
    <scope>NUCLEOTIDE SEQUENCE [LARGE SCALE GENOMIC DNA]</scope>
    <source>
        <strain evidence="4 5">UAMH 11012</strain>
    </source>
</reference>
<feature type="chain" id="PRO_5013086500" description="Mid2 domain-containing protein" evidence="3">
    <location>
        <begin position="22"/>
        <end position="403"/>
    </location>
</feature>
<keyword evidence="2" id="KW-0812">Transmembrane</keyword>
<feature type="compositionally biased region" description="Low complexity" evidence="1">
    <location>
        <begin position="49"/>
        <end position="58"/>
    </location>
</feature>
<dbReference type="AlphaFoldDB" id="A0A1L7X785"/>
<feature type="transmembrane region" description="Helical" evidence="2">
    <location>
        <begin position="139"/>
        <end position="163"/>
    </location>
</feature>
<name>A0A1L7X785_9HELO</name>
<accession>A0A1L7X785</accession>
<gene>
    <name evidence="4" type="ORF">PAC_10780</name>
</gene>
<keyword evidence="2" id="KW-0472">Membrane</keyword>
<dbReference type="STRING" id="576137.A0A1L7X785"/>
<proteinExistence type="predicted"/>
<feature type="signal peptide" evidence="3">
    <location>
        <begin position="1"/>
        <end position="21"/>
    </location>
</feature>
<organism evidence="4 5">
    <name type="scientific">Phialocephala subalpina</name>
    <dbReference type="NCBI Taxonomy" id="576137"/>
    <lineage>
        <taxon>Eukaryota</taxon>
        <taxon>Fungi</taxon>
        <taxon>Dikarya</taxon>
        <taxon>Ascomycota</taxon>
        <taxon>Pezizomycotina</taxon>
        <taxon>Leotiomycetes</taxon>
        <taxon>Helotiales</taxon>
        <taxon>Mollisiaceae</taxon>
        <taxon>Phialocephala</taxon>
        <taxon>Phialocephala fortinii species complex</taxon>
    </lineage>
</organism>
<keyword evidence="5" id="KW-1185">Reference proteome</keyword>
<keyword evidence="2" id="KW-1133">Transmembrane helix</keyword>
<sequence length="403" mass="43006">MRAIQTALFASIFSLSDVVLGDFPLPSVNSAAKASPSAPSPPGRKKSTDPPSASPAASSTVTITASIISTTPLSATTVQASSQRTTVNTINVSSFMTSSSTAPTTSGAASTTLSPNETSVSMSSSSATSQPTKISHQTLVIILSVVLGFVGIILLGGAIFLLYRFSQGRTPFRHRGASPINDDEIESWRRSGREKLPISPPNHGPAIREVTSLPMHSPAWTWAASPTSIRTVSGNFSDHHSIPNHSVIAYPEPLSVVAKAPNARAGLTDEALPGADPFITPPKRQSSRLSKAPPGHARTKSRRSSISAKSMWSGRERSSSDLKRKDRHSTWYDQDPKSKERQSTWYDQDDEVISSHIRTDNGSSSPGVSDFFDGVPSGGLSPRPKSRPRLWEVSREEIGRAIA</sequence>
<dbReference type="OrthoDB" id="4120617at2759"/>
<feature type="region of interest" description="Disordered" evidence="1">
    <location>
        <begin position="29"/>
        <end position="58"/>
    </location>
</feature>
<keyword evidence="3" id="KW-0732">Signal</keyword>
<protein>
    <recommendedName>
        <fullName evidence="6">Mid2 domain-containing protein</fullName>
    </recommendedName>
</protein>